<dbReference type="Proteomes" id="UP000006408">
    <property type="component" value="Unassembled WGS sequence"/>
</dbReference>
<dbReference type="Pfam" id="PF07690">
    <property type="entry name" value="MFS_1"/>
    <property type="match status" value="1"/>
</dbReference>
<evidence type="ECO:0000256" key="5">
    <source>
        <dbReference type="SAM" id="Phobius"/>
    </source>
</evidence>
<keyword evidence="8" id="KW-1185">Reference proteome</keyword>
<comment type="subcellular location">
    <subcellularLocation>
        <location evidence="1">Cell membrane</location>
        <topology evidence="1">Multi-pass membrane protein</topology>
    </subcellularLocation>
</comment>
<feature type="transmembrane region" description="Helical" evidence="5">
    <location>
        <begin position="126"/>
        <end position="145"/>
    </location>
</feature>
<feature type="transmembrane region" description="Helical" evidence="5">
    <location>
        <begin position="189"/>
        <end position="211"/>
    </location>
</feature>
<evidence type="ECO:0000259" key="6">
    <source>
        <dbReference type="PROSITE" id="PS50850"/>
    </source>
</evidence>
<feature type="transmembrane region" description="Helical" evidence="5">
    <location>
        <begin position="48"/>
        <end position="72"/>
    </location>
</feature>
<dbReference type="PROSITE" id="PS50850">
    <property type="entry name" value="MFS"/>
    <property type="match status" value="1"/>
</dbReference>
<accession>C4FDD7</accession>
<dbReference type="GO" id="GO:0005886">
    <property type="term" value="C:plasma membrane"/>
    <property type="evidence" value="ECO:0007669"/>
    <property type="project" value="UniProtKB-SubCell"/>
</dbReference>
<evidence type="ECO:0000256" key="4">
    <source>
        <dbReference type="ARBA" id="ARBA00023136"/>
    </source>
</evidence>
<feature type="transmembrane region" description="Helical" evidence="5">
    <location>
        <begin position="92"/>
        <end position="114"/>
    </location>
</feature>
<dbReference type="eggNOG" id="COG0477">
    <property type="taxonomic scope" value="Bacteria"/>
</dbReference>
<dbReference type="KEGG" id="bang:BBAG_0068"/>
<protein>
    <recommendedName>
        <fullName evidence="6">Major facilitator superfamily (MFS) profile domain-containing protein</fullName>
    </recommendedName>
</protein>
<feature type="transmembrane region" description="Helical" evidence="5">
    <location>
        <begin position="151"/>
        <end position="168"/>
    </location>
</feature>
<comment type="caution">
    <text evidence="7">The sequence shown here is derived from an EMBL/GenBank/DDBJ whole genome shotgun (WGS) entry which is preliminary data.</text>
</comment>
<dbReference type="InterPro" id="IPR011701">
    <property type="entry name" value="MFS"/>
</dbReference>
<evidence type="ECO:0000313" key="7">
    <source>
        <dbReference type="EMBL" id="EEP20968.1"/>
    </source>
</evidence>
<dbReference type="SUPFAM" id="SSF103473">
    <property type="entry name" value="MFS general substrate transporter"/>
    <property type="match status" value="1"/>
</dbReference>
<gene>
    <name evidence="7" type="ORF">BIFANG_02320</name>
</gene>
<feature type="domain" description="Major facilitator superfamily (MFS) profile" evidence="6">
    <location>
        <begin position="47"/>
        <end position="240"/>
    </location>
</feature>
<dbReference type="InterPro" id="IPR020846">
    <property type="entry name" value="MFS_dom"/>
</dbReference>
<proteinExistence type="predicted"/>
<dbReference type="RefSeq" id="WP_003825413.1">
    <property type="nucleotide sequence ID" value="NZ_GG663535.1"/>
</dbReference>
<dbReference type="PATRIC" id="fig|518635.17.peg.72"/>
<dbReference type="PANTHER" id="PTHR23528">
    <property type="match status" value="1"/>
</dbReference>
<evidence type="ECO:0000256" key="3">
    <source>
        <dbReference type="ARBA" id="ARBA00022989"/>
    </source>
</evidence>
<dbReference type="PANTHER" id="PTHR23528:SF1">
    <property type="entry name" value="MAJOR FACILITATOR SUPERFAMILY (MFS) PROFILE DOMAIN-CONTAINING PROTEIN"/>
    <property type="match status" value="1"/>
</dbReference>
<dbReference type="EMBL" id="ABYS02000004">
    <property type="protein sequence ID" value="EEP20968.1"/>
    <property type="molecule type" value="Genomic_DNA"/>
</dbReference>
<evidence type="ECO:0000256" key="1">
    <source>
        <dbReference type="ARBA" id="ARBA00004651"/>
    </source>
</evidence>
<dbReference type="GO" id="GO:0022857">
    <property type="term" value="F:transmembrane transporter activity"/>
    <property type="evidence" value="ECO:0007669"/>
    <property type="project" value="InterPro"/>
</dbReference>
<evidence type="ECO:0000256" key="2">
    <source>
        <dbReference type="ARBA" id="ARBA00022692"/>
    </source>
</evidence>
<keyword evidence="4 5" id="KW-0472">Membrane</keyword>
<sequence>MSRAAVGFLVIGIWPKEQSNVDEPRAEMNIKNILKAFIPPVGKGARNFYYALFGRLMMVAGYQMITGYQLYIIKYYTLSDSGLDANGLKLKAASIVATMSVITMVVSLLAAFTAGPISDRLGMRKIPVAGASVLFAIGAAMPWIFHNAIGMYLFAAIAGFGYGVYNAIDQVLNISVLPNPAEAGKDLGVLNMANTLSSVLGSALTSALVMITGNYALVFPACIIVVLIAAFLIMRIKGVK</sequence>
<dbReference type="AlphaFoldDB" id="C4FDD7"/>
<organism evidence="7 8">
    <name type="scientific">Bifidobacterium angulatum DSM 20098 = JCM 7096</name>
    <dbReference type="NCBI Taxonomy" id="518635"/>
    <lineage>
        <taxon>Bacteria</taxon>
        <taxon>Bacillati</taxon>
        <taxon>Actinomycetota</taxon>
        <taxon>Actinomycetes</taxon>
        <taxon>Bifidobacteriales</taxon>
        <taxon>Bifidobacteriaceae</taxon>
        <taxon>Bifidobacterium</taxon>
    </lineage>
</organism>
<dbReference type="HOGENOM" id="CLU_100888_0_0_11"/>
<feature type="transmembrane region" description="Helical" evidence="5">
    <location>
        <begin position="217"/>
        <end position="234"/>
    </location>
</feature>
<keyword evidence="2 5" id="KW-0812">Transmembrane</keyword>
<dbReference type="InterPro" id="IPR036259">
    <property type="entry name" value="MFS_trans_sf"/>
</dbReference>
<reference evidence="7" key="1">
    <citation type="submission" date="2009-04" db="EMBL/GenBank/DDBJ databases">
        <authorList>
            <person name="Weinstock G."/>
            <person name="Sodergren E."/>
            <person name="Clifton S."/>
            <person name="Fulton L."/>
            <person name="Fulton B."/>
            <person name="Courtney L."/>
            <person name="Fronick C."/>
            <person name="Harrison M."/>
            <person name="Strong C."/>
            <person name="Farmer C."/>
            <person name="Delahaunty K."/>
            <person name="Markovic C."/>
            <person name="Hall O."/>
            <person name="Minx P."/>
            <person name="Tomlinson C."/>
            <person name="Mitreva M."/>
            <person name="Nelson J."/>
            <person name="Hou S."/>
            <person name="Wollam A."/>
            <person name="Pepin K.H."/>
            <person name="Johnson M."/>
            <person name="Bhonagiri V."/>
            <person name="Nash W.E."/>
            <person name="Warren W."/>
            <person name="Chinwalla A."/>
            <person name="Mardis E.R."/>
            <person name="Wilson R.K."/>
        </authorList>
    </citation>
    <scope>NUCLEOTIDE SEQUENCE [LARGE SCALE GENOMIC DNA]</scope>
    <source>
        <strain evidence="7">DSM 20098</strain>
    </source>
</reference>
<evidence type="ECO:0000313" key="8">
    <source>
        <dbReference type="Proteomes" id="UP000006408"/>
    </source>
</evidence>
<dbReference type="STRING" id="1683.Bang102_002345"/>
<name>C4FDD7_9BIFI</name>
<keyword evidence="3 5" id="KW-1133">Transmembrane helix</keyword>
<dbReference type="Gene3D" id="1.20.1250.20">
    <property type="entry name" value="MFS general substrate transporter like domains"/>
    <property type="match status" value="1"/>
</dbReference>